<dbReference type="EC" id="2.7.13.3" evidence="2"/>
<dbReference type="InterPro" id="IPR003594">
    <property type="entry name" value="HATPase_dom"/>
</dbReference>
<reference evidence="10" key="2">
    <citation type="submission" date="2020-09" db="EMBL/GenBank/DDBJ databases">
        <authorList>
            <person name="Sun Q."/>
            <person name="Kim S."/>
        </authorList>
    </citation>
    <scope>NUCLEOTIDE SEQUENCE</scope>
    <source>
        <strain evidence="10">KCTC 12711</strain>
    </source>
</reference>
<dbReference type="InterPro" id="IPR011006">
    <property type="entry name" value="CheY-like_superfamily"/>
</dbReference>
<dbReference type="Gene3D" id="3.40.50.2300">
    <property type="match status" value="1"/>
</dbReference>
<keyword evidence="11" id="KW-1185">Reference proteome</keyword>
<dbReference type="AlphaFoldDB" id="A0A918RPH9"/>
<comment type="caution">
    <text evidence="10">The sequence shown here is derived from an EMBL/GenBank/DDBJ whole genome shotgun (WGS) entry which is preliminary data.</text>
</comment>
<dbReference type="GO" id="GO:0005886">
    <property type="term" value="C:plasma membrane"/>
    <property type="evidence" value="ECO:0007669"/>
    <property type="project" value="TreeGrafter"/>
</dbReference>
<dbReference type="EMBL" id="BMXA01000002">
    <property type="protein sequence ID" value="GHA05006.1"/>
    <property type="molecule type" value="Genomic_DNA"/>
</dbReference>
<dbReference type="Proteomes" id="UP000614811">
    <property type="component" value="Unassembled WGS sequence"/>
</dbReference>
<dbReference type="Pfam" id="PF00072">
    <property type="entry name" value="Response_reg"/>
    <property type="match status" value="1"/>
</dbReference>
<keyword evidence="5 10" id="KW-0418">Kinase</keyword>
<dbReference type="InterPro" id="IPR003661">
    <property type="entry name" value="HisK_dim/P_dom"/>
</dbReference>
<dbReference type="InterPro" id="IPR005467">
    <property type="entry name" value="His_kinase_dom"/>
</dbReference>
<keyword evidence="7" id="KW-1133">Transmembrane helix</keyword>
<feature type="transmembrane region" description="Helical" evidence="7">
    <location>
        <begin position="43"/>
        <end position="66"/>
    </location>
</feature>
<dbReference type="Pfam" id="PF02518">
    <property type="entry name" value="HATPase_c"/>
    <property type="match status" value="1"/>
</dbReference>
<dbReference type="PROSITE" id="PS50110">
    <property type="entry name" value="RESPONSE_REGULATORY"/>
    <property type="match status" value="1"/>
</dbReference>
<evidence type="ECO:0000256" key="1">
    <source>
        <dbReference type="ARBA" id="ARBA00000085"/>
    </source>
</evidence>
<sequence>MPRSLEQEFLVLSRNNLRRNPLPVFIGLIVIATAAIGDSSAGWVLAWLTLSILALFGRAWCIRYVLRQDRYREAQRLRFIYWLSFANAVILCLSLFFFPNMSVVDAVLVTLVMGYLVIGVVITNAGFMKATAPYVTLVLSSLALMWSVFPPSEGQGVWKVYVLSSFLVFMNYALLSISKEINHLFRNSVEMRQKYADINHRLSETLGESQAANAAKTRFLAAASHDLRQPVHTLSLLTAALISRNATSDNNDERITEITGTMDKALHSLAVQLDSLLDISKLDAGIVTPNLSDTDVTATVRRLKSEFLPFATEKGLTIQIETPDRAPAYTDPTLLERLLRNLLANAIKYTEAGSVVISVWCEDDVIVSVKDTGIGIAKDQQKLVFEEFYQVDNPHRDRSKGLGLGLSIVSRLCTLLDIRLTLRSAVGHGTEFILHLNRGSDTLTQAHANKPSYSFNRLRVLVVDDETDILLATQVYLEALDCVVLPAETIEEAIQIAKTDSPELAIVDLRLRDHTSGIDALQGIRSIHPNIPAILVTGDTAPDRLQEASQARAKLLHKPIYSEQLQTAIRNALQNGAAG</sequence>
<keyword evidence="7" id="KW-0472">Membrane</keyword>
<evidence type="ECO:0000259" key="8">
    <source>
        <dbReference type="PROSITE" id="PS50109"/>
    </source>
</evidence>
<gene>
    <name evidence="10" type="ORF">GCM10008090_13180</name>
</gene>
<evidence type="ECO:0000256" key="2">
    <source>
        <dbReference type="ARBA" id="ARBA00012438"/>
    </source>
</evidence>
<evidence type="ECO:0000256" key="7">
    <source>
        <dbReference type="SAM" id="Phobius"/>
    </source>
</evidence>
<dbReference type="PANTHER" id="PTHR43047:SF9">
    <property type="entry name" value="HISTIDINE KINASE"/>
    <property type="match status" value="1"/>
</dbReference>
<keyword evidence="4" id="KW-0808">Transferase</keyword>
<dbReference type="InterPro" id="IPR004358">
    <property type="entry name" value="Sig_transdc_His_kin-like_C"/>
</dbReference>
<feature type="domain" description="Histidine kinase" evidence="8">
    <location>
        <begin position="222"/>
        <end position="440"/>
    </location>
</feature>
<dbReference type="CDD" id="cd00082">
    <property type="entry name" value="HisKA"/>
    <property type="match status" value="1"/>
</dbReference>
<keyword evidence="3 6" id="KW-0597">Phosphoprotein</keyword>
<evidence type="ECO:0000259" key="9">
    <source>
        <dbReference type="PROSITE" id="PS50110"/>
    </source>
</evidence>
<accession>A0A918RPH9</accession>
<organism evidence="10 11">
    <name type="scientific">Arenicella chitinivorans</name>
    <dbReference type="NCBI Taxonomy" id="1329800"/>
    <lineage>
        <taxon>Bacteria</taxon>
        <taxon>Pseudomonadati</taxon>
        <taxon>Pseudomonadota</taxon>
        <taxon>Gammaproteobacteria</taxon>
        <taxon>Arenicellales</taxon>
        <taxon>Arenicellaceae</taxon>
        <taxon>Arenicella</taxon>
    </lineage>
</organism>
<dbReference type="InterPro" id="IPR001789">
    <property type="entry name" value="Sig_transdc_resp-reg_receiver"/>
</dbReference>
<dbReference type="PRINTS" id="PR00344">
    <property type="entry name" value="BCTRLSENSOR"/>
</dbReference>
<feature type="transmembrane region" description="Helical" evidence="7">
    <location>
        <begin position="134"/>
        <end position="152"/>
    </location>
</feature>
<evidence type="ECO:0000256" key="4">
    <source>
        <dbReference type="ARBA" id="ARBA00022679"/>
    </source>
</evidence>
<feature type="domain" description="Response regulatory" evidence="9">
    <location>
        <begin position="459"/>
        <end position="573"/>
    </location>
</feature>
<dbReference type="Pfam" id="PF00512">
    <property type="entry name" value="HisKA"/>
    <property type="match status" value="1"/>
</dbReference>
<evidence type="ECO:0000313" key="11">
    <source>
        <dbReference type="Proteomes" id="UP000614811"/>
    </source>
</evidence>
<feature type="transmembrane region" description="Helical" evidence="7">
    <location>
        <begin position="158"/>
        <end position="177"/>
    </location>
</feature>
<dbReference type="GO" id="GO:0000155">
    <property type="term" value="F:phosphorelay sensor kinase activity"/>
    <property type="evidence" value="ECO:0007669"/>
    <property type="project" value="InterPro"/>
</dbReference>
<feature type="transmembrane region" description="Helical" evidence="7">
    <location>
        <begin position="21"/>
        <end position="37"/>
    </location>
</feature>
<dbReference type="SUPFAM" id="SSF47384">
    <property type="entry name" value="Homodimeric domain of signal transducing histidine kinase"/>
    <property type="match status" value="1"/>
</dbReference>
<proteinExistence type="predicted"/>
<evidence type="ECO:0000313" key="10">
    <source>
        <dbReference type="EMBL" id="GHA05006.1"/>
    </source>
</evidence>
<feature type="modified residue" description="4-aspartylphosphate" evidence="6">
    <location>
        <position position="508"/>
    </location>
</feature>
<dbReference type="InterPro" id="IPR036097">
    <property type="entry name" value="HisK_dim/P_sf"/>
</dbReference>
<dbReference type="InterPro" id="IPR036890">
    <property type="entry name" value="HATPase_C_sf"/>
</dbReference>
<dbReference type="PANTHER" id="PTHR43047">
    <property type="entry name" value="TWO-COMPONENT HISTIDINE PROTEIN KINASE"/>
    <property type="match status" value="1"/>
</dbReference>
<evidence type="ECO:0000256" key="3">
    <source>
        <dbReference type="ARBA" id="ARBA00022553"/>
    </source>
</evidence>
<dbReference type="SMART" id="SM00448">
    <property type="entry name" value="REC"/>
    <property type="match status" value="1"/>
</dbReference>
<evidence type="ECO:0000256" key="5">
    <source>
        <dbReference type="ARBA" id="ARBA00022777"/>
    </source>
</evidence>
<dbReference type="SUPFAM" id="SSF52172">
    <property type="entry name" value="CheY-like"/>
    <property type="match status" value="1"/>
</dbReference>
<dbReference type="GO" id="GO:0009927">
    <property type="term" value="F:histidine phosphotransfer kinase activity"/>
    <property type="evidence" value="ECO:0007669"/>
    <property type="project" value="TreeGrafter"/>
</dbReference>
<comment type="catalytic activity">
    <reaction evidence="1">
        <text>ATP + protein L-histidine = ADP + protein N-phospho-L-histidine.</text>
        <dbReference type="EC" id="2.7.13.3"/>
    </reaction>
</comment>
<dbReference type="CDD" id="cd00156">
    <property type="entry name" value="REC"/>
    <property type="match status" value="1"/>
</dbReference>
<evidence type="ECO:0000256" key="6">
    <source>
        <dbReference type="PROSITE-ProRule" id="PRU00169"/>
    </source>
</evidence>
<feature type="transmembrane region" description="Helical" evidence="7">
    <location>
        <begin position="78"/>
        <end position="98"/>
    </location>
</feature>
<name>A0A918RPH9_9GAMM</name>
<dbReference type="Gene3D" id="1.10.287.130">
    <property type="match status" value="1"/>
</dbReference>
<dbReference type="PROSITE" id="PS50109">
    <property type="entry name" value="HIS_KIN"/>
    <property type="match status" value="1"/>
</dbReference>
<dbReference type="SUPFAM" id="SSF55874">
    <property type="entry name" value="ATPase domain of HSP90 chaperone/DNA topoisomerase II/histidine kinase"/>
    <property type="match status" value="1"/>
</dbReference>
<keyword evidence="7" id="KW-0812">Transmembrane</keyword>
<feature type="transmembrane region" description="Helical" evidence="7">
    <location>
        <begin position="104"/>
        <end position="127"/>
    </location>
</feature>
<dbReference type="SMART" id="SM00388">
    <property type="entry name" value="HisKA"/>
    <property type="match status" value="1"/>
</dbReference>
<reference evidence="10" key="1">
    <citation type="journal article" date="2014" name="Int. J. Syst. Evol. Microbiol.">
        <title>Complete genome sequence of Corynebacterium casei LMG S-19264T (=DSM 44701T), isolated from a smear-ripened cheese.</title>
        <authorList>
            <consortium name="US DOE Joint Genome Institute (JGI-PGF)"/>
            <person name="Walter F."/>
            <person name="Albersmeier A."/>
            <person name="Kalinowski J."/>
            <person name="Ruckert C."/>
        </authorList>
    </citation>
    <scope>NUCLEOTIDE SEQUENCE</scope>
    <source>
        <strain evidence="10">KCTC 12711</strain>
    </source>
</reference>
<protein>
    <recommendedName>
        <fullName evidence="2">histidine kinase</fullName>
        <ecNumber evidence="2">2.7.13.3</ecNumber>
    </recommendedName>
</protein>
<dbReference type="Gene3D" id="3.30.565.10">
    <property type="entry name" value="Histidine kinase-like ATPase, C-terminal domain"/>
    <property type="match status" value="1"/>
</dbReference>
<dbReference type="SMART" id="SM00387">
    <property type="entry name" value="HATPase_c"/>
    <property type="match status" value="1"/>
</dbReference>